<dbReference type="InterPro" id="IPR050406">
    <property type="entry name" value="FGGY_Carb_Kinase"/>
</dbReference>
<dbReference type="Gene3D" id="3.30.420.40">
    <property type="match status" value="2"/>
</dbReference>
<keyword evidence="2" id="KW-0119">Carbohydrate metabolism</keyword>
<proteinExistence type="inferred from homology"/>
<name>A0ABY4YRE2_9MICO</name>
<dbReference type="PANTHER" id="PTHR43095:SF5">
    <property type="entry name" value="XYLULOSE KINASE"/>
    <property type="match status" value="1"/>
</dbReference>
<keyword evidence="3 7" id="KW-0808">Transferase</keyword>
<evidence type="ECO:0000256" key="1">
    <source>
        <dbReference type="ARBA" id="ARBA00009156"/>
    </source>
</evidence>
<dbReference type="PANTHER" id="PTHR43095">
    <property type="entry name" value="SUGAR KINASE"/>
    <property type="match status" value="1"/>
</dbReference>
<dbReference type="RefSeq" id="WP_252592076.1">
    <property type="nucleotide sequence ID" value="NZ_CP099489.1"/>
</dbReference>
<evidence type="ECO:0000256" key="4">
    <source>
        <dbReference type="ARBA" id="ARBA00022777"/>
    </source>
</evidence>
<evidence type="ECO:0000256" key="2">
    <source>
        <dbReference type="ARBA" id="ARBA00022629"/>
    </source>
</evidence>
<evidence type="ECO:0000313" key="8">
    <source>
        <dbReference type="Proteomes" id="UP001056455"/>
    </source>
</evidence>
<dbReference type="NCBIfam" id="NF008187">
    <property type="entry name" value="PRK10939.1"/>
    <property type="match status" value="1"/>
</dbReference>
<organism evidence="7 8">
    <name type="scientific">Ornithinimicrobium faecis</name>
    <dbReference type="NCBI Taxonomy" id="2934158"/>
    <lineage>
        <taxon>Bacteria</taxon>
        <taxon>Bacillati</taxon>
        <taxon>Actinomycetota</taxon>
        <taxon>Actinomycetes</taxon>
        <taxon>Micrococcales</taxon>
        <taxon>Ornithinimicrobiaceae</taxon>
        <taxon>Ornithinimicrobium</taxon>
    </lineage>
</organism>
<gene>
    <name evidence="7" type="primary">lsrK</name>
    <name evidence="7" type="ORF">NF556_16290</name>
</gene>
<keyword evidence="4 7" id="KW-0418">Kinase</keyword>
<protein>
    <submittedName>
        <fullName evidence="7">Autoinducer-2 kinase</fullName>
        <ecNumber evidence="7">2.7.1.189</ecNumber>
    </submittedName>
</protein>
<dbReference type="InterPro" id="IPR018484">
    <property type="entry name" value="FGGY_N"/>
</dbReference>
<reference evidence="7" key="1">
    <citation type="submission" date="2022-06" db="EMBL/GenBank/DDBJ databases">
        <title>Ornithinimicrobium HY1793.</title>
        <authorList>
            <person name="Huang Y."/>
        </authorList>
    </citation>
    <scope>NUCLEOTIDE SEQUENCE</scope>
    <source>
        <strain evidence="7">HY1793</strain>
    </source>
</reference>
<dbReference type="EC" id="2.7.1.189" evidence="7"/>
<accession>A0ABY4YRE2</accession>
<dbReference type="Proteomes" id="UP001056455">
    <property type="component" value="Chromosome"/>
</dbReference>
<dbReference type="InterPro" id="IPR018485">
    <property type="entry name" value="FGGY_C"/>
</dbReference>
<evidence type="ECO:0000256" key="3">
    <source>
        <dbReference type="ARBA" id="ARBA00022679"/>
    </source>
</evidence>
<evidence type="ECO:0000259" key="5">
    <source>
        <dbReference type="Pfam" id="PF00370"/>
    </source>
</evidence>
<dbReference type="Pfam" id="PF00370">
    <property type="entry name" value="FGGY_N"/>
    <property type="match status" value="1"/>
</dbReference>
<keyword evidence="2" id="KW-0859">Xylose metabolism</keyword>
<evidence type="ECO:0000313" key="7">
    <source>
        <dbReference type="EMBL" id="USQ79161.1"/>
    </source>
</evidence>
<dbReference type="PIRSF" id="PIRSF000538">
    <property type="entry name" value="GlpK"/>
    <property type="match status" value="1"/>
</dbReference>
<dbReference type="InterPro" id="IPR043129">
    <property type="entry name" value="ATPase_NBD"/>
</dbReference>
<dbReference type="Pfam" id="PF02782">
    <property type="entry name" value="FGGY_C"/>
    <property type="match status" value="1"/>
</dbReference>
<evidence type="ECO:0000259" key="6">
    <source>
        <dbReference type="Pfam" id="PF02782"/>
    </source>
</evidence>
<dbReference type="GO" id="GO:0016301">
    <property type="term" value="F:kinase activity"/>
    <property type="evidence" value="ECO:0007669"/>
    <property type="project" value="UniProtKB-KW"/>
</dbReference>
<sequence length="518" mass="54732">MSHVIAIDAGTGSVRAILFDADGHQVASATRAWTHDPEAGVPDSMGFAWERNYALVVEVLREVLATSGVGAQDIRAVSATSMREGIVVLDAAGREIWGCANVDARAGQEVAELAASGDVEEQVYALSGQTFALAAQPRLLWLARHRPELYERAETVLMLSEWVLYRLSGIKVMEPSNGSTSGLLELESRDVDDRLATLCGLRVGLVPQIVEPGTALGPVTSTASRDTGLSPDTTVVVGGGDAQMATLGTGLTAAGQAMIIAGTFWQQEVNIATPTTGAQRTVRINAAGVPGLWQAEAIAFHAGTAVRWFRDTFAGPEVRAAEQEGVDPLDLLTQAAADVPIGADGIIPIFSDVMNYARWKHAAPSFLNLSLDGGPRLRAAMFRALLENAAIVADANLSLVANSTGSSLTEVVFAGGSARSKVWAQIVADVVGKPLKIPTVVEATSHGTAACAASGVGQFDSPSEAARSWVRWGRMVEPSLARHEEYAAVKERWRLAYDAQRQLMEAGVTTPMWQAPGT</sequence>
<comment type="similarity">
    <text evidence="1">Belongs to the FGGY kinase family.</text>
</comment>
<dbReference type="SUPFAM" id="SSF53067">
    <property type="entry name" value="Actin-like ATPase domain"/>
    <property type="match status" value="2"/>
</dbReference>
<feature type="domain" description="Carbohydrate kinase FGGY N-terminal" evidence="5">
    <location>
        <begin position="4"/>
        <end position="248"/>
    </location>
</feature>
<dbReference type="InterPro" id="IPR000577">
    <property type="entry name" value="Carb_kinase_FGGY"/>
</dbReference>
<feature type="domain" description="Carbohydrate kinase FGGY C-terminal" evidence="6">
    <location>
        <begin position="286"/>
        <end position="454"/>
    </location>
</feature>
<keyword evidence="8" id="KW-1185">Reference proteome</keyword>
<dbReference type="EMBL" id="CP099489">
    <property type="protein sequence ID" value="USQ79161.1"/>
    <property type="molecule type" value="Genomic_DNA"/>
</dbReference>